<evidence type="ECO:0000313" key="4">
    <source>
        <dbReference type="EMBL" id="MEA5141280.1"/>
    </source>
</evidence>
<dbReference type="InterPro" id="IPR015943">
    <property type="entry name" value="WD40/YVTN_repeat-like_dom_sf"/>
</dbReference>
<evidence type="ECO:0000313" key="5">
    <source>
        <dbReference type="Proteomes" id="UP001302949"/>
    </source>
</evidence>
<dbReference type="NCBIfam" id="TIGR04183">
    <property type="entry name" value="Por_Secre_tail"/>
    <property type="match status" value="1"/>
</dbReference>
<protein>
    <submittedName>
        <fullName evidence="4">M12 family metallo-peptidase</fullName>
    </submittedName>
</protein>
<organism evidence="4 5">
    <name type="scientific">Arcicella rigui</name>
    <dbReference type="NCBI Taxonomy" id="797020"/>
    <lineage>
        <taxon>Bacteria</taxon>
        <taxon>Pseudomonadati</taxon>
        <taxon>Bacteroidota</taxon>
        <taxon>Cytophagia</taxon>
        <taxon>Cytophagales</taxon>
        <taxon>Flectobacillaceae</taxon>
        <taxon>Arcicella</taxon>
    </lineage>
</organism>
<accession>A0ABU5QEL1</accession>
<dbReference type="InterPro" id="IPR001590">
    <property type="entry name" value="Peptidase_M12B"/>
</dbReference>
<dbReference type="Proteomes" id="UP001302949">
    <property type="component" value="Unassembled WGS sequence"/>
</dbReference>
<dbReference type="InterPro" id="IPR026444">
    <property type="entry name" value="Secre_tail"/>
</dbReference>
<dbReference type="SUPFAM" id="SSF55486">
    <property type="entry name" value="Metalloproteases ('zincins'), catalytic domain"/>
    <property type="match status" value="1"/>
</dbReference>
<feature type="chain" id="PRO_5046393931" evidence="1">
    <location>
        <begin position="20"/>
        <end position="1388"/>
    </location>
</feature>
<evidence type="ECO:0000259" key="2">
    <source>
        <dbReference type="PROSITE" id="PS50215"/>
    </source>
</evidence>
<dbReference type="InterPro" id="IPR036116">
    <property type="entry name" value="FN3_sf"/>
</dbReference>
<feature type="domain" description="Peptidase M12B" evidence="2">
    <location>
        <begin position="63"/>
        <end position="237"/>
    </location>
</feature>
<dbReference type="InterPro" id="IPR013783">
    <property type="entry name" value="Ig-like_fold"/>
</dbReference>
<comment type="caution">
    <text evidence="4">The sequence shown here is derived from an EMBL/GenBank/DDBJ whole genome shotgun (WGS) entry which is preliminary data.</text>
</comment>
<dbReference type="SUPFAM" id="SSF49265">
    <property type="entry name" value="Fibronectin type III"/>
    <property type="match status" value="1"/>
</dbReference>
<name>A0ABU5QEL1_9BACT</name>
<keyword evidence="5" id="KW-1185">Reference proteome</keyword>
<keyword evidence="1" id="KW-0732">Signal</keyword>
<sequence>MRISTFLVAFFLICQNLLAQTQNPTFSCGVNDSVLPDSIIKAMQMTPFWLQQKQARKSAEEFYVCRIAVEIDSDTYETFGRDSNFVKHEVIKMIEKISKVYEAEIQTQLVVTLINIRKDPKTDPYRGESNIYNLLSTLKKIKINSPYKETSFDKVVYLFTKSVGGGAGGVASFTGHCIAPLSTAYTIAHEIGHTFGSPHTHNCNWPGGMLDYCAADEAGCNKPFAMARSKGSIMSYCFQGFTFHPLCQALMNEHAKNKLPKMADISNTPPVLSSTEDNKAYMVFNPVVFAESYQYEISQSADFTKILVSDTTSLPEIYYNNFKKNNIYYIRVKAKNRLGDSPWSNIVTFNIPNNILNTPVLLTPKNNFLSISRDKDISLSVEPVAEAKNYEISLSTYPEADWYVNKTKVFPATQSIFSINANKDNLQSWIFSWKVRAVNDSTTSRWSEARRVNILDSEYNVVFPFANINNMPLNFPFTYSTIGLSYDTKVTVSKNQDLSNPVFEKIFEKNINDAVKKTVFLESLSLDTQYYVKIETLYPNVDNLNELPEGVAKSTIRTFRTGSDPALKQLKVYSNLPNLGSFSFSTIQPSSTYIFGYSDAGFIKINTDSIKAELFTHQKTNGIMGDFIEKMDVDSSGNVHAIFRLAKYGEGRQIAYADRTFDPKSMKLLSSNEFVLNNTIRYIGNFNANNNLISDNSKIGRIVNGKVEAFSMADGKNNSGVFIANGSNIWFYYLNNETKRYEIQVYNFKTQTTKLLPTDEDFTQKIIFYKIDNQGNLWASHREGISKFDGNNWTTYSLENPWSGYISNFNFDSQNNLYAINREYFTGVNKLFRLKNNALQELIKLPTLYSHQFIIDNLGKIWINHTDILLRFDPCKEISKPLISSRTKNIQYGETTSLEAKGCSNVVWNWKNAEEQVLNKLITGNTQLKVSPKSSTTYYASCYDDGCASPEASYDLRVIPNLYVNKINKTAVCLNDSLSINPLIQGGSDSDTYSATLTSSVSKNIYPFNLTNQNKTFIFKPTATMPSGNYWLKLKNTSFGIVSKDSIEITLNTLPKVEITGPNNICETQYIDLKATAIAENEIVEYQWEIGGKSIKGSNFSSMGVGDAGIYTAKAIDKNQCSGTSKPFVVSISKTPMVKIEAPKSICTGQKAILKAIVSEGTSPYQYEWGGNNLPANTKESTITIAMGGLYNVTIIDSTGCKSMMNFIQINQYEYPVIKLSKEGSTDLLPNAEVIFTVAKDTVLRNYQWNKDNKAIEGANSNVYKATQAGVYTVSVSNINNLECTTVSDAIVVNLVTSNEPKSIVDNLAVKVFPNPNDGNFTVEFTSTDNKATELTIYDLFGKVIVKKSIKVIGKHSEVFNLSEQASGEYFLMIQKESFKETLKLRKK</sequence>
<dbReference type="SUPFAM" id="SSF63829">
    <property type="entry name" value="Calcium-dependent phosphotriesterase"/>
    <property type="match status" value="1"/>
</dbReference>
<reference evidence="4 5" key="1">
    <citation type="submission" date="2023-12" db="EMBL/GenBank/DDBJ databases">
        <title>Novel species of the genus Arcicella isolated from rivers.</title>
        <authorList>
            <person name="Lu H."/>
        </authorList>
    </citation>
    <scope>NUCLEOTIDE SEQUENCE [LARGE SCALE GENOMIC DNA]</scope>
    <source>
        <strain evidence="4 5">KCTC 23307</strain>
    </source>
</reference>
<feature type="signal peptide" evidence="1">
    <location>
        <begin position="1"/>
        <end position="19"/>
    </location>
</feature>
<gene>
    <name evidence="4" type="ORF">VB248_19155</name>
</gene>
<dbReference type="Gene3D" id="2.130.10.10">
    <property type="entry name" value="YVTN repeat-like/Quinoprotein amine dehydrogenase"/>
    <property type="match status" value="1"/>
</dbReference>
<feature type="domain" description="Fibronectin type-III" evidence="3">
    <location>
        <begin position="266"/>
        <end position="354"/>
    </location>
</feature>
<dbReference type="InterPro" id="IPR024079">
    <property type="entry name" value="MetalloPept_cat_dom_sf"/>
</dbReference>
<evidence type="ECO:0000259" key="3">
    <source>
        <dbReference type="PROSITE" id="PS50853"/>
    </source>
</evidence>
<evidence type="ECO:0000256" key="1">
    <source>
        <dbReference type="SAM" id="SignalP"/>
    </source>
</evidence>
<dbReference type="PROSITE" id="PS50853">
    <property type="entry name" value="FN3"/>
    <property type="match status" value="1"/>
</dbReference>
<dbReference type="Pfam" id="PF18962">
    <property type="entry name" value="Por_Secre_tail"/>
    <property type="match status" value="1"/>
</dbReference>
<dbReference type="RefSeq" id="WP_323298437.1">
    <property type="nucleotide sequence ID" value="NZ_JAYFUM010000026.1"/>
</dbReference>
<proteinExistence type="predicted"/>
<dbReference type="Pfam" id="PF13688">
    <property type="entry name" value="Reprolysin_5"/>
    <property type="match status" value="1"/>
</dbReference>
<dbReference type="Gene3D" id="3.40.390.10">
    <property type="entry name" value="Collagenase (Catalytic Domain)"/>
    <property type="match status" value="1"/>
</dbReference>
<dbReference type="Gene3D" id="2.60.40.10">
    <property type="entry name" value="Immunoglobulins"/>
    <property type="match status" value="3"/>
</dbReference>
<dbReference type="PROSITE" id="PS50215">
    <property type="entry name" value="ADAM_MEPRO"/>
    <property type="match status" value="1"/>
</dbReference>
<dbReference type="EMBL" id="JAYFUM010000026">
    <property type="protein sequence ID" value="MEA5141280.1"/>
    <property type="molecule type" value="Genomic_DNA"/>
</dbReference>
<dbReference type="InterPro" id="IPR003961">
    <property type="entry name" value="FN3_dom"/>
</dbReference>